<keyword evidence="1" id="KW-0479">Metal-binding</keyword>
<proteinExistence type="predicted"/>
<accession>A0A388LXC9</accession>
<evidence type="ECO:0000313" key="4">
    <source>
        <dbReference type="EMBL" id="GBG86911.1"/>
    </source>
</evidence>
<evidence type="ECO:0000259" key="3">
    <source>
        <dbReference type="PROSITE" id="PS50158"/>
    </source>
</evidence>
<dbReference type="InterPro" id="IPR001878">
    <property type="entry name" value="Znf_CCHC"/>
</dbReference>
<dbReference type="Proteomes" id="UP000265515">
    <property type="component" value="Unassembled WGS sequence"/>
</dbReference>
<dbReference type="InterPro" id="IPR036875">
    <property type="entry name" value="Znf_CCHC_sf"/>
</dbReference>
<dbReference type="SUPFAM" id="SSF57756">
    <property type="entry name" value="Retrovirus zinc finger-like domains"/>
    <property type="match status" value="1"/>
</dbReference>
<dbReference type="Gene3D" id="4.10.60.10">
    <property type="entry name" value="Zinc finger, CCHC-type"/>
    <property type="match status" value="1"/>
</dbReference>
<dbReference type="Pfam" id="PF00098">
    <property type="entry name" value="zf-CCHC"/>
    <property type="match status" value="1"/>
</dbReference>
<feature type="domain" description="CCHC-type" evidence="3">
    <location>
        <begin position="8"/>
        <end position="23"/>
    </location>
</feature>
<gene>
    <name evidence="4" type="ORF">CBR_g44367</name>
</gene>
<feature type="compositionally biased region" description="Basic and acidic residues" evidence="2">
    <location>
        <begin position="179"/>
        <end position="192"/>
    </location>
</feature>
<evidence type="ECO:0000256" key="1">
    <source>
        <dbReference type="PROSITE-ProRule" id="PRU00047"/>
    </source>
</evidence>
<keyword evidence="5" id="KW-1185">Reference proteome</keyword>
<evidence type="ECO:0000256" key="2">
    <source>
        <dbReference type="SAM" id="MobiDB-lite"/>
    </source>
</evidence>
<feature type="region of interest" description="Disordered" evidence="2">
    <location>
        <begin position="168"/>
        <end position="192"/>
    </location>
</feature>
<name>A0A388LXC9_CHABU</name>
<evidence type="ECO:0000313" key="5">
    <source>
        <dbReference type="Proteomes" id="UP000265515"/>
    </source>
</evidence>
<dbReference type="PROSITE" id="PS50158">
    <property type="entry name" value="ZF_CCHC"/>
    <property type="match status" value="1"/>
</dbReference>
<keyword evidence="1" id="KW-0862">Zinc</keyword>
<dbReference type="Gramene" id="GBG86911">
    <property type="protein sequence ID" value="GBG86911"/>
    <property type="gene ID" value="CBR_g44367"/>
</dbReference>
<dbReference type="EMBL" id="BFEA01000586">
    <property type="protein sequence ID" value="GBG86911.1"/>
    <property type="molecule type" value="Genomic_DNA"/>
</dbReference>
<keyword evidence="1" id="KW-0863">Zinc-finger</keyword>
<dbReference type="SMART" id="SM00343">
    <property type="entry name" value="ZnF_C2HC"/>
    <property type="match status" value="1"/>
</dbReference>
<organism evidence="4 5">
    <name type="scientific">Chara braunii</name>
    <name type="common">Braun's stonewort</name>
    <dbReference type="NCBI Taxonomy" id="69332"/>
    <lineage>
        <taxon>Eukaryota</taxon>
        <taxon>Viridiplantae</taxon>
        <taxon>Streptophyta</taxon>
        <taxon>Charophyceae</taxon>
        <taxon>Charales</taxon>
        <taxon>Characeae</taxon>
        <taxon>Chara</taxon>
    </lineage>
</organism>
<dbReference type="AlphaFoldDB" id="A0A388LXC9"/>
<dbReference type="GO" id="GO:0008270">
    <property type="term" value="F:zinc ion binding"/>
    <property type="evidence" value="ECO:0007669"/>
    <property type="project" value="UniProtKB-KW"/>
</dbReference>
<protein>
    <recommendedName>
        <fullName evidence="3">CCHC-type domain-containing protein</fullName>
    </recommendedName>
</protein>
<comment type="caution">
    <text evidence="4">The sequence shown here is derived from an EMBL/GenBank/DDBJ whole genome shotgun (WGS) entry which is preliminary data.</text>
</comment>
<feature type="region of interest" description="Disordered" evidence="2">
    <location>
        <begin position="286"/>
        <end position="309"/>
    </location>
</feature>
<feature type="region of interest" description="Disordered" evidence="2">
    <location>
        <begin position="87"/>
        <end position="110"/>
    </location>
</feature>
<reference evidence="4 5" key="1">
    <citation type="journal article" date="2018" name="Cell">
        <title>The Chara Genome: Secondary Complexity and Implications for Plant Terrestrialization.</title>
        <authorList>
            <person name="Nishiyama T."/>
            <person name="Sakayama H."/>
            <person name="Vries J.D."/>
            <person name="Buschmann H."/>
            <person name="Saint-Marcoux D."/>
            <person name="Ullrich K.K."/>
            <person name="Haas F.B."/>
            <person name="Vanderstraeten L."/>
            <person name="Becker D."/>
            <person name="Lang D."/>
            <person name="Vosolsobe S."/>
            <person name="Rombauts S."/>
            <person name="Wilhelmsson P.K.I."/>
            <person name="Janitza P."/>
            <person name="Kern R."/>
            <person name="Heyl A."/>
            <person name="Rumpler F."/>
            <person name="Villalobos L.I.A.C."/>
            <person name="Clay J.M."/>
            <person name="Skokan R."/>
            <person name="Toyoda A."/>
            <person name="Suzuki Y."/>
            <person name="Kagoshima H."/>
            <person name="Schijlen E."/>
            <person name="Tajeshwar N."/>
            <person name="Catarino B."/>
            <person name="Hetherington A.J."/>
            <person name="Saltykova A."/>
            <person name="Bonnot C."/>
            <person name="Breuninger H."/>
            <person name="Symeonidi A."/>
            <person name="Radhakrishnan G.V."/>
            <person name="Van Nieuwerburgh F."/>
            <person name="Deforce D."/>
            <person name="Chang C."/>
            <person name="Karol K.G."/>
            <person name="Hedrich R."/>
            <person name="Ulvskov P."/>
            <person name="Glockner G."/>
            <person name="Delwiche C.F."/>
            <person name="Petrasek J."/>
            <person name="Van de Peer Y."/>
            <person name="Friml J."/>
            <person name="Beilby M."/>
            <person name="Dolan L."/>
            <person name="Kohara Y."/>
            <person name="Sugano S."/>
            <person name="Fujiyama A."/>
            <person name="Delaux P.-M."/>
            <person name="Quint M."/>
            <person name="TheiBen G."/>
            <person name="Hagemann M."/>
            <person name="Harholt J."/>
            <person name="Dunand C."/>
            <person name="Zachgo S."/>
            <person name="Langdale J."/>
            <person name="Maumus F."/>
            <person name="Straeten D.V.D."/>
            <person name="Gould S.B."/>
            <person name="Rensing S.A."/>
        </authorList>
    </citation>
    <scope>NUCLEOTIDE SEQUENCE [LARGE SCALE GENOMIC DNA]</scope>
    <source>
        <strain evidence="4 5">S276</strain>
    </source>
</reference>
<sequence>MSGFVPTCYACGVAGHIRRECPNRAHRAYDGAVQQAQPLKQAQSLLALQAPPSVAQPVQYAQATRNNWYPRLGERVEKIKTILDRLDGRDREQQENEEKAKKQREEEENRAIRRKEWEDLEEAMGTRMEQRFEKMNNTFFEKRQEEEKNELEKLKKKVEELEAALAKSKAAAQQSEENEPVKRYGEEGGRKEGEVLRTPVGVDLRLRGSGCSRQCKEGLKNDFQGNNELLSLKRELDELRREAKTGRCSLERKLEMLAIENQELHRGTERANEEMVTWRNEALRPGNKRGSVAMQGGAVTEGAQTRTRL</sequence>
<dbReference type="GO" id="GO:0003676">
    <property type="term" value="F:nucleic acid binding"/>
    <property type="evidence" value="ECO:0007669"/>
    <property type="project" value="InterPro"/>
</dbReference>